<dbReference type="AlphaFoldDB" id="A0A8T9BVG4"/>
<accession>A0A8T9BVG4</accession>
<dbReference type="PANTHER" id="PTHR37540:SF5">
    <property type="entry name" value="TRANSCRIPTION FACTOR DOMAIN-CONTAINING PROTEIN"/>
    <property type="match status" value="1"/>
</dbReference>
<dbReference type="EMBL" id="QGMK01001867">
    <property type="protein sequence ID" value="TVY62891.1"/>
    <property type="molecule type" value="Genomic_DNA"/>
</dbReference>
<comment type="caution">
    <text evidence="2">The sequence shown here is derived from an EMBL/GenBank/DDBJ whole genome shotgun (WGS) entry which is preliminary data.</text>
</comment>
<organism evidence="2 3">
    <name type="scientific">Lachnellula suecica</name>
    <dbReference type="NCBI Taxonomy" id="602035"/>
    <lineage>
        <taxon>Eukaryota</taxon>
        <taxon>Fungi</taxon>
        <taxon>Dikarya</taxon>
        <taxon>Ascomycota</taxon>
        <taxon>Pezizomycotina</taxon>
        <taxon>Leotiomycetes</taxon>
        <taxon>Helotiales</taxon>
        <taxon>Lachnaceae</taxon>
        <taxon>Lachnellula</taxon>
    </lineage>
</organism>
<keyword evidence="3" id="KW-1185">Reference proteome</keyword>
<reference evidence="2 3" key="1">
    <citation type="submission" date="2018-05" db="EMBL/GenBank/DDBJ databases">
        <title>Genome sequencing and assembly of the regulated plant pathogen Lachnellula willkommii and related sister species for the development of diagnostic species identification markers.</title>
        <authorList>
            <person name="Giroux E."/>
            <person name="Bilodeau G."/>
        </authorList>
    </citation>
    <scope>NUCLEOTIDE SEQUENCE [LARGE SCALE GENOMIC DNA]</scope>
    <source>
        <strain evidence="2 3">CBS 268.59</strain>
    </source>
</reference>
<dbReference type="OrthoDB" id="4158087at2759"/>
<evidence type="ECO:0000256" key="1">
    <source>
        <dbReference type="SAM" id="MobiDB-lite"/>
    </source>
</evidence>
<name>A0A8T9BVG4_9HELO</name>
<evidence type="ECO:0000313" key="3">
    <source>
        <dbReference type="Proteomes" id="UP000469558"/>
    </source>
</evidence>
<evidence type="ECO:0000313" key="2">
    <source>
        <dbReference type="EMBL" id="TVY62891.1"/>
    </source>
</evidence>
<gene>
    <name evidence="2" type="ORF">LSUE1_G009195</name>
</gene>
<sequence>MSMDCLHGRPFGRAVFYHHGKSIQLLNGSLKDANGPATDEAITTVTCLTLLEALGASPETSKIHINGLEAMVKSRGGLQGMRNGIAKKLATWLDSCVAILLGANPRFDLNTIEKPRHPFDCGPFSKLALRYKSKLANLTCLPALSQDAIEVYWELQHLSAVKDEAVLYEGKTSDIDSYSDSLEYLERQVVAILHSEHLTSPSRNTSILHLFATAAILHIYIFMRDLPRGLPFRYLMAERLRNEIESVDIEMLLAPYPELVLWILIMGGVGAIGASNKNWFANVLHGVPRLDDNIKADWTRASRLALCVSHQTDPTSYKMEISIRPSTATQRQPSKKTPRKISKRTTEDAPLPVQVNQNGNDLPEFINVTDTTSLDKTSKTKVRVQVMKDYHRRRVQETDGNKPVALKRRLEPPQLSARAQTQKFRLGDERILRPWKPKKGQKKDKSPPAGKKASVGIKPSFRLSKRNLVTSRQVPFSSPNSLDLSFVAIQGSENESTNYVHHATEQWLASLQYHVQSSILHFSPSDGMLDPFMAMSLLITPRTQQFLYHYCQ</sequence>
<feature type="region of interest" description="Disordered" evidence="1">
    <location>
        <begin position="396"/>
        <end position="457"/>
    </location>
</feature>
<dbReference type="PANTHER" id="PTHR37540">
    <property type="entry name" value="TRANSCRIPTION FACTOR (ACR-2), PUTATIVE-RELATED-RELATED"/>
    <property type="match status" value="1"/>
</dbReference>
<proteinExistence type="predicted"/>
<feature type="region of interest" description="Disordered" evidence="1">
    <location>
        <begin position="325"/>
        <end position="363"/>
    </location>
</feature>
<feature type="compositionally biased region" description="Basic residues" evidence="1">
    <location>
        <begin position="433"/>
        <end position="442"/>
    </location>
</feature>
<dbReference type="Proteomes" id="UP000469558">
    <property type="component" value="Unassembled WGS sequence"/>
</dbReference>
<protein>
    <submittedName>
        <fullName evidence="2">Uncharacterized protein</fullName>
    </submittedName>
</protein>
<feature type="compositionally biased region" description="Basic residues" evidence="1">
    <location>
        <begin position="333"/>
        <end position="343"/>
    </location>
</feature>